<keyword evidence="4 9" id="KW-0720">Serine protease</keyword>
<evidence type="ECO:0000259" key="14">
    <source>
        <dbReference type="PROSITE" id="PS51787"/>
    </source>
</evidence>
<feature type="active site" evidence="9">
    <location>
        <position position="894"/>
    </location>
</feature>
<dbReference type="EC" id="3.4.21.-" evidence="11"/>
<dbReference type="InterPro" id="IPR027417">
    <property type="entry name" value="P-loop_NTPase"/>
</dbReference>
<evidence type="ECO:0000256" key="7">
    <source>
        <dbReference type="ARBA" id="ARBA00023125"/>
    </source>
</evidence>
<dbReference type="FunFam" id="1.10.8.60:FF:000043">
    <property type="entry name" value="Lon protease homolog, mitochondrial"/>
    <property type="match status" value="1"/>
</dbReference>
<dbReference type="Gene3D" id="1.20.5.5270">
    <property type="match status" value="1"/>
</dbReference>
<dbReference type="GO" id="GO:0005759">
    <property type="term" value="C:mitochondrial matrix"/>
    <property type="evidence" value="ECO:0007669"/>
    <property type="project" value="TreeGrafter"/>
</dbReference>
<sequence length="994" mass="111603">MKASTGKESESEIETQCDSGGDGDKKNPGWQGGSNRDGSDNPETSYPVHHSLPATVVVPEVWPHLPLIAISRNPVFPRFIKLVERTSMLTRLIPSLFQSNNMFALAGSVAWEIANLGRTEWNGARVRTPAHQCQYWRATAEPRVPGFINRVGSPKGPQVKGRCGETAIIYLFQITNPGLMDLIRRKVKLNQPYAGVFLKRSEENESDVVQNLSDVYLVGTFTQIHEMQDMGDRLRLVVMAHRRIRIVDQIIDNTEPVPADMIIKFPLFNTSIAVSVEESDLERRRRKRRKKRPLVVNALEGEMEEKKEDELPGEVSGPEVQEEGTGPQNATPPFPKQQPVLMVEVENVNHDKFRQTEEVKALTQEVIKTIRDIISMNPLYRESLQQMLNQGQRVVDNPVYLSDLGAALTGAEPAELQQVLEETDIPKRLMLSLSLLKKEYELSKLQQKIGREVEEKVKQQHRKYILQEQLKVIKKELGLEKDDKDAIEEKFRERIKEKVVPKAVMEVLEEELSKLSFLESHSSEFNVTRNYLDWLTSLPWGITSPENLDLQRAITILDEDHYGMEDIKKRVLEFIAVSQLKGSTQGKILCFYGPPGVGKTSIAHSIARALNREVQCGRNDGRSRDKRSSANIRGGHALGKGYQGDPSSALLEMLDPEQNSNFLDHYLDVAVDLSKVLFICTANIIDTIPEPLRDRMEMIDMSGYVAEEKLAIARQYLVPQAMKDSGLKSDHVEIHDEALNTLIKSYCRESGVRNLQKHIEKVVRKVAYKVVKQEATKVDVMPTNLQDFVGKPVFTHDRMYDRTPAGVVMGLAWTAMGGSTLFIETTTRRPLEENSEGSLEITGHLGDVMKESAKIALTVARNFMTQTDPKNTFLNNSHLHLHVPEGATPKDGPSAGCTIVTALLSLAMGQPIRQDVAMTGEVSLTGKVLPVGGIKEKTIAAKRVGVNCIILPEENKKDYNDLPSYIKEGVEVHFVDHYRDIFKIVLATQSEAVK</sequence>
<dbReference type="Gene3D" id="1.20.58.1480">
    <property type="match status" value="1"/>
</dbReference>
<dbReference type="FunFam" id="1.20.58.1480:FF:000002">
    <property type="entry name" value="Lon protease homolog, mitochondrial"/>
    <property type="match status" value="1"/>
</dbReference>
<keyword evidence="5 10" id="KW-0067">ATP-binding</keyword>
<dbReference type="InterPro" id="IPR008269">
    <property type="entry name" value="Lon_proteolytic"/>
</dbReference>
<dbReference type="AlphaFoldDB" id="A0A7R9EPM3"/>
<dbReference type="GO" id="GO:0051131">
    <property type="term" value="P:chaperone-mediated protein complex assembly"/>
    <property type="evidence" value="ECO:0007669"/>
    <property type="project" value="TreeGrafter"/>
</dbReference>
<keyword evidence="8" id="KW-0496">Mitochondrion</keyword>
<protein>
    <recommendedName>
        <fullName evidence="11">Lon protease homolog</fullName>
        <ecNumber evidence="11">3.4.21.-</ecNumber>
    </recommendedName>
</protein>
<evidence type="ECO:0000256" key="3">
    <source>
        <dbReference type="ARBA" id="ARBA00022801"/>
    </source>
</evidence>
<dbReference type="InterPro" id="IPR020568">
    <property type="entry name" value="Ribosomal_Su5_D2-typ_SF"/>
</dbReference>
<keyword evidence="3 9" id="KW-0378">Hydrolase</keyword>
<feature type="compositionally biased region" description="Basic and acidic residues" evidence="12">
    <location>
        <begin position="619"/>
        <end position="628"/>
    </location>
</feature>
<dbReference type="PROSITE" id="PS51786">
    <property type="entry name" value="LON_PROTEOLYTIC"/>
    <property type="match status" value="1"/>
</dbReference>
<dbReference type="InterPro" id="IPR003593">
    <property type="entry name" value="AAA+_ATPase"/>
</dbReference>
<dbReference type="GO" id="GO:0006515">
    <property type="term" value="P:protein quality control for misfolded or incompletely synthesized proteins"/>
    <property type="evidence" value="ECO:0007669"/>
    <property type="project" value="TreeGrafter"/>
</dbReference>
<dbReference type="GO" id="GO:0016887">
    <property type="term" value="F:ATP hydrolysis activity"/>
    <property type="evidence" value="ECO:0007669"/>
    <property type="project" value="InterPro"/>
</dbReference>
<dbReference type="Pfam" id="PF00004">
    <property type="entry name" value="AAA"/>
    <property type="match status" value="2"/>
</dbReference>
<dbReference type="PROSITE" id="PS01046">
    <property type="entry name" value="LON_SER"/>
    <property type="match status" value="1"/>
</dbReference>
<dbReference type="SMART" id="SM00464">
    <property type="entry name" value="LON"/>
    <property type="match status" value="1"/>
</dbReference>
<dbReference type="InterPro" id="IPR003111">
    <property type="entry name" value="Lon_prtase_N"/>
</dbReference>
<evidence type="ECO:0000256" key="4">
    <source>
        <dbReference type="ARBA" id="ARBA00022825"/>
    </source>
</evidence>
<evidence type="ECO:0000256" key="9">
    <source>
        <dbReference type="PROSITE-ProRule" id="PRU01122"/>
    </source>
</evidence>
<dbReference type="InterPro" id="IPR054594">
    <property type="entry name" value="Lon_lid"/>
</dbReference>
<dbReference type="InterPro" id="IPR014721">
    <property type="entry name" value="Ribsml_uS5_D2-typ_fold_subgr"/>
</dbReference>
<dbReference type="GO" id="GO:0003697">
    <property type="term" value="F:single-stranded DNA binding"/>
    <property type="evidence" value="ECO:0007669"/>
    <property type="project" value="TreeGrafter"/>
</dbReference>
<feature type="domain" description="Lon N-terminal" evidence="14">
    <location>
        <begin position="153"/>
        <end position="440"/>
    </location>
</feature>
<dbReference type="InterPro" id="IPR015947">
    <property type="entry name" value="PUA-like_sf"/>
</dbReference>
<dbReference type="Gene3D" id="1.10.8.60">
    <property type="match status" value="1"/>
</dbReference>
<feature type="region of interest" description="Disordered" evidence="12">
    <location>
        <begin position="297"/>
        <end position="336"/>
    </location>
</feature>
<name>A0A7R9EPM3_9NEOP</name>
<dbReference type="GO" id="GO:0007005">
    <property type="term" value="P:mitochondrion organization"/>
    <property type="evidence" value="ECO:0007669"/>
    <property type="project" value="TreeGrafter"/>
</dbReference>
<evidence type="ECO:0000313" key="15">
    <source>
        <dbReference type="EMBL" id="CAD7439077.1"/>
    </source>
</evidence>
<evidence type="ECO:0000256" key="2">
    <source>
        <dbReference type="ARBA" id="ARBA00022741"/>
    </source>
</evidence>
<evidence type="ECO:0000256" key="1">
    <source>
        <dbReference type="ARBA" id="ARBA00022670"/>
    </source>
</evidence>
<keyword evidence="7" id="KW-0238">DNA-binding</keyword>
<keyword evidence="2 10" id="KW-0547">Nucleotide-binding</keyword>
<evidence type="ECO:0000256" key="6">
    <source>
        <dbReference type="ARBA" id="ARBA00022946"/>
    </source>
</evidence>
<dbReference type="PRINTS" id="PR00830">
    <property type="entry name" value="ENDOLAPTASE"/>
</dbReference>
<organism evidence="15">
    <name type="scientific">Timema bartmani</name>
    <dbReference type="NCBI Taxonomy" id="61472"/>
    <lineage>
        <taxon>Eukaryota</taxon>
        <taxon>Metazoa</taxon>
        <taxon>Ecdysozoa</taxon>
        <taxon>Arthropoda</taxon>
        <taxon>Hexapoda</taxon>
        <taxon>Insecta</taxon>
        <taxon>Pterygota</taxon>
        <taxon>Neoptera</taxon>
        <taxon>Polyneoptera</taxon>
        <taxon>Phasmatodea</taxon>
        <taxon>Timematodea</taxon>
        <taxon>Timematoidea</taxon>
        <taxon>Timematidae</taxon>
        <taxon>Timema</taxon>
    </lineage>
</organism>
<keyword evidence="6" id="KW-0809">Transit peptide</keyword>
<feature type="active site" evidence="9">
    <location>
        <position position="937"/>
    </location>
</feature>
<dbReference type="Gene3D" id="2.30.130.40">
    <property type="entry name" value="LON domain-like"/>
    <property type="match status" value="1"/>
</dbReference>
<dbReference type="Pfam" id="PF22667">
    <property type="entry name" value="Lon_lid"/>
    <property type="match status" value="1"/>
</dbReference>
<feature type="compositionally biased region" description="Polar residues" evidence="12">
    <location>
        <begin position="33"/>
        <end position="44"/>
    </location>
</feature>
<dbReference type="SMART" id="SM00382">
    <property type="entry name" value="AAA"/>
    <property type="match status" value="1"/>
</dbReference>
<dbReference type="GO" id="GO:0004176">
    <property type="term" value="F:ATP-dependent peptidase activity"/>
    <property type="evidence" value="ECO:0007669"/>
    <property type="project" value="UniProtKB-UniRule"/>
</dbReference>
<evidence type="ECO:0000256" key="11">
    <source>
        <dbReference type="RuleBase" id="RU000592"/>
    </source>
</evidence>
<dbReference type="InterPro" id="IPR003959">
    <property type="entry name" value="ATPase_AAA_core"/>
</dbReference>
<feature type="region of interest" description="Disordered" evidence="12">
    <location>
        <begin position="1"/>
        <end position="47"/>
    </location>
</feature>
<dbReference type="Pfam" id="PF05362">
    <property type="entry name" value="Lon_C"/>
    <property type="match status" value="1"/>
</dbReference>
<dbReference type="Gene3D" id="3.40.50.300">
    <property type="entry name" value="P-loop containing nucleotide triphosphate hydrolases"/>
    <property type="match status" value="2"/>
</dbReference>
<evidence type="ECO:0000256" key="8">
    <source>
        <dbReference type="ARBA" id="ARBA00023128"/>
    </source>
</evidence>
<dbReference type="GO" id="GO:0004252">
    <property type="term" value="F:serine-type endopeptidase activity"/>
    <property type="evidence" value="ECO:0007669"/>
    <property type="project" value="UniProtKB-UniRule"/>
</dbReference>
<proteinExistence type="inferred from homology"/>
<evidence type="ECO:0000256" key="10">
    <source>
        <dbReference type="RuleBase" id="RU000591"/>
    </source>
</evidence>
<dbReference type="InterPro" id="IPR027065">
    <property type="entry name" value="Lon_Prtase"/>
</dbReference>
<evidence type="ECO:0000256" key="5">
    <source>
        <dbReference type="ARBA" id="ARBA00022840"/>
    </source>
</evidence>
<dbReference type="SUPFAM" id="SSF88697">
    <property type="entry name" value="PUA domain-like"/>
    <property type="match status" value="1"/>
</dbReference>
<keyword evidence="1 9" id="KW-0645">Protease</keyword>
<dbReference type="SUPFAM" id="SSF52540">
    <property type="entry name" value="P-loop containing nucleoside triphosphate hydrolases"/>
    <property type="match status" value="1"/>
</dbReference>
<dbReference type="SUPFAM" id="SSF54211">
    <property type="entry name" value="Ribosomal protein S5 domain 2-like"/>
    <property type="match status" value="1"/>
</dbReference>
<accession>A0A7R9EPM3</accession>
<dbReference type="PANTHER" id="PTHR43718:SF2">
    <property type="entry name" value="LON PROTEASE HOMOLOG, MITOCHONDRIAL"/>
    <property type="match status" value="1"/>
</dbReference>
<dbReference type="InterPro" id="IPR008268">
    <property type="entry name" value="Peptidase_S16_AS"/>
</dbReference>
<dbReference type="PROSITE" id="PS51787">
    <property type="entry name" value="LON_N"/>
    <property type="match status" value="1"/>
</dbReference>
<feature type="domain" description="Lon proteolytic" evidence="13">
    <location>
        <begin position="802"/>
        <end position="988"/>
    </location>
</feature>
<dbReference type="PANTHER" id="PTHR43718">
    <property type="entry name" value="LON PROTEASE"/>
    <property type="match status" value="1"/>
</dbReference>
<dbReference type="InterPro" id="IPR046336">
    <property type="entry name" value="Lon_prtase_N_sf"/>
</dbReference>
<evidence type="ECO:0000259" key="13">
    <source>
        <dbReference type="PROSITE" id="PS51786"/>
    </source>
</evidence>
<dbReference type="FunFam" id="3.30.230.10:FF:000015">
    <property type="entry name" value="Lon protease homolog, mitochondrial"/>
    <property type="match status" value="1"/>
</dbReference>
<reference evidence="15" key="1">
    <citation type="submission" date="2020-11" db="EMBL/GenBank/DDBJ databases">
        <authorList>
            <person name="Tran Van P."/>
        </authorList>
    </citation>
    <scope>NUCLEOTIDE SEQUENCE</scope>
</reference>
<evidence type="ECO:0000256" key="12">
    <source>
        <dbReference type="SAM" id="MobiDB-lite"/>
    </source>
</evidence>
<dbReference type="FunFam" id="1.20.5.5270:FF:000001">
    <property type="entry name" value="Lon protease homolog, mitochondrial"/>
    <property type="match status" value="1"/>
</dbReference>
<dbReference type="Pfam" id="PF02190">
    <property type="entry name" value="LON_substr_bdg"/>
    <property type="match status" value="1"/>
</dbReference>
<gene>
    <name evidence="15" type="ORF">TBIB3V08_LOCUS1656</name>
</gene>
<feature type="region of interest" description="Disordered" evidence="12">
    <location>
        <begin position="617"/>
        <end position="641"/>
    </location>
</feature>
<dbReference type="Gene3D" id="3.30.230.10">
    <property type="match status" value="1"/>
</dbReference>
<feature type="compositionally biased region" description="Basic and acidic residues" evidence="12">
    <location>
        <begin position="1"/>
        <end position="10"/>
    </location>
</feature>
<dbReference type="GO" id="GO:0005524">
    <property type="term" value="F:ATP binding"/>
    <property type="evidence" value="ECO:0007669"/>
    <property type="project" value="UniProtKB-KW"/>
</dbReference>
<dbReference type="EMBL" id="OD564590">
    <property type="protein sequence ID" value="CAD7439077.1"/>
    <property type="molecule type" value="Genomic_DNA"/>
</dbReference>
<comment type="similarity">
    <text evidence="9 10">Belongs to the peptidase S16 family.</text>
</comment>